<gene>
    <name evidence="3" type="ORF">Tco_0925914</name>
</gene>
<evidence type="ECO:0000313" key="3">
    <source>
        <dbReference type="EMBL" id="GJT35495.1"/>
    </source>
</evidence>
<feature type="compositionally biased region" description="Basic residues" evidence="2">
    <location>
        <begin position="196"/>
        <end position="205"/>
    </location>
</feature>
<evidence type="ECO:0000256" key="1">
    <source>
        <dbReference type="SAM" id="Coils"/>
    </source>
</evidence>
<reference evidence="3" key="2">
    <citation type="submission" date="2022-01" db="EMBL/GenBank/DDBJ databases">
        <authorList>
            <person name="Yamashiro T."/>
            <person name="Shiraishi A."/>
            <person name="Satake H."/>
            <person name="Nakayama K."/>
        </authorList>
    </citation>
    <scope>NUCLEOTIDE SEQUENCE</scope>
</reference>
<sequence>MTTLPFADTHNLVAFLDKPAESEGFEQIATAKVKTVNGEVQLQALVDGKKVIITETSVRRDLQLEDAEGIACLPNANIFEQLALMRYEKPSQKLTFYKAFFSPQWKFLIHTILQCLSAKTTVWNEFSSTIASAIICLATNQKFNFSKYIFDSMVKNLDSVKFLMYLRFVQGKGSTNLTDPQHTPTIAQPLSSQPQKNHKPRKPKKKDTQIPQSRVPSDNIADEAINEENVPTNSNDPLLTGEDRLKLKELRALCTNLQNRVLDLEHTKTTQALDIDSLKRRVKNLEKKKRSRTHRLRRLYKVGLSVRVISSEDEGLGEEDASKQGRKIHDIDADEDITLENVHDEDMLQAGNKKDVLTIEEKSKLFQQLLEKTRNHFAAKRAEERRNRPPTKAQQRSIMTTYLKNMAGWKPEDLKNKSFLLGSQI</sequence>
<feature type="region of interest" description="Disordered" evidence="2">
    <location>
        <begin position="176"/>
        <end position="239"/>
    </location>
</feature>
<accession>A0ABQ5D8A3</accession>
<protein>
    <recommendedName>
        <fullName evidence="5">Synaptobrevin, longin-like domain protein</fullName>
    </recommendedName>
</protein>
<evidence type="ECO:0000313" key="4">
    <source>
        <dbReference type="Proteomes" id="UP001151760"/>
    </source>
</evidence>
<evidence type="ECO:0000256" key="2">
    <source>
        <dbReference type="SAM" id="MobiDB-lite"/>
    </source>
</evidence>
<organism evidence="3 4">
    <name type="scientific">Tanacetum coccineum</name>
    <dbReference type="NCBI Taxonomy" id="301880"/>
    <lineage>
        <taxon>Eukaryota</taxon>
        <taxon>Viridiplantae</taxon>
        <taxon>Streptophyta</taxon>
        <taxon>Embryophyta</taxon>
        <taxon>Tracheophyta</taxon>
        <taxon>Spermatophyta</taxon>
        <taxon>Magnoliopsida</taxon>
        <taxon>eudicotyledons</taxon>
        <taxon>Gunneridae</taxon>
        <taxon>Pentapetalae</taxon>
        <taxon>asterids</taxon>
        <taxon>campanulids</taxon>
        <taxon>Asterales</taxon>
        <taxon>Asteraceae</taxon>
        <taxon>Asteroideae</taxon>
        <taxon>Anthemideae</taxon>
        <taxon>Anthemidinae</taxon>
        <taxon>Tanacetum</taxon>
    </lineage>
</organism>
<evidence type="ECO:0008006" key="5">
    <source>
        <dbReference type="Google" id="ProtNLM"/>
    </source>
</evidence>
<comment type="caution">
    <text evidence="3">The sequence shown here is derived from an EMBL/GenBank/DDBJ whole genome shotgun (WGS) entry which is preliminary data.</text>
</comment>
<feature type="coiled-coil region" evidence="1">
    <location>
        <begin position="247"/>
        <end position="295"/>
    </location>
</feature>
<reference evidence="3" key="1">
    <citation type="journal article" date="2022" name="Int. J. Mol. Sci.">
        <title>Draft Genome of Tanacetum Coccineum: Genomic Comparison of Closely Related Tanacetum-Family Plants.</title>
        <authorList>
            <person name="Yamashiro T."/>
            <person name="Shiraishi A."/>
            <person name="Nakayama K."/>
            <person name="Satake H."/>
        </authorList>
    </citation>
    <scope>NUCLEOTIDE SEQUENCE</scope>
</reference>
<proteinExistence type="predicted"/>
<dbReference type="Proteomes" id="UP001151760">
    <property type="component" value="Unassembled WGS sequence"/>
</dbReference>
<keyword evidence="1" id="KW-0175">Coiled coil</keyword>
<dbReference type="EMBL" id="BQNB010015054">
    <property type="protein sequence ID" value="GJT35495.1"/>
    <property type="molecule type" value="Genomic_DNA"/>
</dbReference>
<keyword evidence="4" id="KW-1185">Reference proteome</keyword>
<feature type="compositionally biased region" description="Polar residues" evidence="2">
    <location>
        <begin position="176"/>
        <end position="193"/>
    </location>
</feature>
<name>A0ABQ5D8A3_9ASTR</name>